<dbReference type="GeneID" id="19989105"/>
<keyword evidence="1" id="KW-0472">Membrane</keyword>
<dbReference type="AlphaFoldDB" id="A0A075W1K1"/>
<evidence type="ECO:0000313" key="2">
    <source>
        <dbReference type="EMBL" id="AIG89956.1"/>
    </source>
</evidence>
<evidence type="ECO:0000256" key="1">
    <source>
        <dbReference type="SAM" id="Phobius"/>
    </source>
</evidence>
<accession>A0A1U8QD24</accession>
<name>A0A075W1K1_CAPAN</name>
<keyword evidence="1" id="KW-1133">Transmembrane helix</keyword>
<accession>A0A075W1K1</accession>
<gene>
    <name evidence="2" type="primary">orf102g</name>
</gene>
<reference evidence="3" key="2">
    <citation type="submission" date="2014-05" db="EMBL/GenBank/DDBJ databases">
        <title>Capsicum annuum strain Jeju mitochondrial DNA, complete genome.</title>
        <authorList>
            <person name="Jo Y.D."/>
            <person name="Choi Y."/>
            <person name="Kim D.-H."/>
            <person name="Kim B.-D."/>
            <person name="Kang B.-C."/>
        </authorList>
    </citation>
    <scope>NUCLEOTIDE SEQUENCE</scope>
</reference>
<dbReference type="EMBL" id="KJ865409">
    <property type="protein sequence ID" value="AIG89956.1"/>
    <property type="molecule type" value="Genomic_DNA"/>
</dbReference>
<protein>
    <submittedName>
        <fullName evidence="2">Uncharacterized protein</fullName>
    </submittedName>
</protein>
<geneLocation type="mitochondrion" evidence="2"/>
<keyword evidence="1" id="KW-0812">Transmembrane</keyword>
<reference evidence="2" key="1">
    <citation type="journal article" date="2014" name="BMC Genomics">
        <title>Extensive structural variations between mitochondrial genomes of CMS and normal peppers (Capsicum annuum L.) revealed by complete nucleotide sequencing.</title>
        <authorList>
            <person name="Jo Y.D."/>
            <person name="Choi Y."/>
            <person name="Kim D.H."/>
            <person name="Kim B.D."/>
            <person name="Kang B.C."/>
        </authorList>
    </citation>
    <scope>NUCLEOTIDE SEQUENCE</scope>
</reference>
<dbReference type="RefSeq" id="YP_009049765.1">
    <property type="nucleotide sequence ID" value="NC_024624.1"/>
</dbReference>
<sequence>MRFKREKNKADVRSLPLCISLLKLIISFLLTRLKLIISFLLTRLKLIITFFDLLLRVLLIRSIQQRLAGLEFEHKMAKESISNMPSIAKRPEILPFGIAIKC</sequence>
<organism evidence="2">
    <name type="scientific">Capsicum annuum</name>
    <name type="common">Capsicum pepper</name>
    <dbReference type="NCBI Taxonomy" id="4072"/>
    <lineage>
        <taxon>Eukaryota</taxon>
        <taxon>Viridiplantae</taxon>
        <taxon>Streptophyta</taxon>
        <taxon>Embryophyta</taxon>
        <taxon>Tracheophyta</taxon>
        <taxon>Spermatophyta</taxon>
        <taxon>Magnoliopsida</taxon>
        <taxon>eudicotyledons</taxon>
        <taxon>Gunneridae</taxon>
        <taxon>Pentapetalae</taxon>
        <taxon>asterids</taxon>
        <taxon>lamiids</taxon>
        <taxon>Solanales</taxon>
        <taxon>Solanaceae</taxon>
        <taxon>Solanoideae</taxon>
        <taxon>Capsiceae</taxon>
        <taxon>Capsicum</taxon>
    </lineage>
</organism>
<proteinExistence type="predicted"/>
<keyword evidence="2" id="KW-0496">Mitochondrion</keyword>
<feature type="transmembrane region" description="Helical" evidence="1">
    <location>
        <begin position="36"/>
        <end position="59"/>
    </location>
</feature>
<evidence type="ECO:0000313" key="3">
    <source>
        <dbReference type="EMBL" id="AIG90124.1"/>
    </source>
</evidence>
<dbReference type="EMBL" id="KJ865410">
    <property type="protein sequence ID" value="AIG90124.1"/>
    <property type="molecule type" value="Genomic_DNA"/>
</dbReference>
<dbReference type="KEGG" id="cann:19989105"/>
<dbReference type="SMR" id="A0A075W1K1"/>
<feature type="transmembrane region" description="Helical" evidence="1">
    <location>
        <begin position="12"/>
        <end position="30"/>
    </location>
</feature>